<accession>A0A1W0W9B5</accession>
<proteinExistence type="predicted"/>
<comment type="caution">
    <text evidence="2">The sequence shown here is derived from an EMBL/GenBank/DDBJ whole genome shotgun (WGS) entry which is preliminary data.</text>
</comment>
<keyword evidence="1" id="KW-0472">Membrane</keyword>
<keyword evidence="1" id="KW-1133">Transmembrane helix</keyword>
<dbReference type="Proteomes" id="UP000192578">
    <property type="component" value="Unassembled WGS sequence"/>
</dbReference>
<organism evidence="2 3">
    <name type="scientific">Hypsibius exemplaris</name>
    <name type="common">Freshwater tardigrade</name>
    <dbReference type="NCBI Taxonomy" id="2072580"/>
    <lineage>
        <taxon>Eukaryota</taxon>
        <taxon>Metazoa</taxon>
        <taxon>Ecdysozoa</taxon>
        <taxon>Tardigrada</taxon>
        <taxon>Eutardigrada</taxon>
        <taxon>Parachela</taxon>
        <taxon>Hypsibioidea</taxon>
        <taxon>Hypsibiidae</taxon>
        <taxon>Hypsibius</taxon>
    </lineage>
</organism>
<dbReference type="EMBL" id="MTYJ01000161">
    <property type="protein sequence ID" value="OQV11785.1"/>
    <property type="molecule type" value="Genomic_DNA"/>
</dbReference>
<keyword evidence="3" id="KW-1185">Reference proteome</keyword>
<feature type="transmembrane region" description="Helical" evidence="1">
    <location>
        <begin position="70"/>
        <end position="92"/>
    </location>
</feature>
<protein>
    <submittedName>
        <fullName evidence="2">Uncharacterized protein</fullName>
    </submittedName>
</protein>
<keyword evidence="1" id="KW-0812">Transmembrane</keyword>
<name>A0A1W0W9B5_HYPEX</name>
<gene>
    <name evidence="2" type="ORF">BV898_13910</name>
</gene>
<evidence type="ECO:0000313" key="2">
    <source>
        <dbReference type="EMBL" id="OQV11785.1"/>
    </source>
</evidence>
<evidence type="ECO:0000256" key="1">
    <source>
        <dbReference type="SAM" id="Phobius"/>
    </source>
</evidence>
<feature type="transmembrane region" description="Helical" evidence="1">
    <location>
        <begin position="32"/>
        <end position="50"/>
    </location>
</feature>
<evidence type="ECO:0000313" key="3">
    <source>
        <dbReference type="Proteomes" id="UP000192578"/>
    </source>
</evidence>
<reference evidence="3" key="1">
    <citation type="submission" date="2017-01" db="EMBL/GenBank/DDBJ databases">
        <title>Comparative genomics of anhydrobiosis in the tardigrade Hypsibius dujardini.</title>
        <authorList>
            <person name="Yoshida Y."/>
            <person name="Koutsovoulos G."/>
            <person name="Laetsch D."/>
            <person name="Stevens L."/>
            <person name="Kumar S."/>
            <person name="Horikawa D."/>
            <person name="Ishino K."/>
            <person name="Komine S."/>
            <person name="Tomita M."/>
            <person name="Blaxter M."/>
            <person name="Arakawa K."/>
        </authorList>
    </citation>
    <scope>NUCLEOTIDE SEQUENCE [LARGE SCALE GENOMIC DNA]</scope>
    <source>
        <strain evidence="3">Z151</strain>
    </source>
</reference>
<sequence>MQPMMLRRLLGAFGLAIGRTKPTKCSYLSQLLRAFTVILLSLLALVYESASNFFRIGDVANKGGLKITDVIFLMNYPIKTAVILTVLIGFWLKHK</sequence>
<dbReference type="AlphaFoldDB" id="A0A1W0W9B5"/>